<dbReference type="eggNOG" id="ENOG502TI9J">
    <property type="taxonomic scope" value="Eukaryota"/>
</dbReference>
<dbReference type="STRING" id="31234.E3ME41"/>
<reference evidence="2" key="1">
    <citation type="submission" date="2007-07" db="EMBL/GenBank/DDBJ databases">
        <title>PCAP assembly of the Caenorhabditis remanei genome.</title>
        <authorList>
            <consortium name="The Caenorhabditis remanei Sequencing Consortium"/>
            <person name="Wilson R.K."/>
        </authorList>
    </citation>
    <scope>NUCLEOTIDE SEQUENCE [LARGE SCALE GENOMIC DNA]</scope>
    <source>
        <strain evidence="2">PB4641</strain>
    </source>
</reference>
<dbReference type="Proteomes" id="UP000483820">
    <property type="component" value="Chromosome X"/>
</dbReference>
<dbReference type="AlphaFoldDB" id="E3ME41"/>
<evidence type="ECO:0000313" key="4">
    <source>
        <dbReference type="Proteomes" id="UP000008281"/>
    </source>
</evidence>
<dbReference type="InParanoid" id="E3ME41"/>
<dbReference type="FunCoup" id="E3ME41">
    <property type="interactions" value="1689"/>
</dbReference>
<dbReference type="Proteomes" id="UP000008281">
    <property type="component" value="Unassembled WGS sequence"/>
</dbReference>
<dbReference type="GeneID" id="9817421"/>
<evidence type="ECO:0000313" key="5">
    <source>
        <dbReference type="Proteomes" id="UP000483820"/>
    </source>
</evidence>
<protein>
    <submittedName>
        <fullName evidence="2">Uncharacterized protein</fullName>
    </submittedName>
</protein>
<dbReference type="HOGENOM" id="CLU_1742238_0_0_1"/>
<dbReference type="KEGG" id="crq:GCK72_025773"/>
<name>E3ME41_CAERE</name>
<gene>
    <name evidence="2" type="ORF">CRE_22325</name>
    <name evidence="3" type="ORF">GCK72_025773</name>
</gene>
<feature type="region of interest" description="Disordered" evidence="1">
    <location>
        <begin position="1"/>
        <end position="25"/>
    </location>
</feature>
<evidence type="ECO:0000313" key="2">
    <source>
        <dbReference type="EMBL" id="EFO99460.1"/>
    </source>
</evidence>
<accession>E3ME41</accession>
<dbReference type="EMBL" id="WUAV01000006">
    <property type="protein sequence ID" value="KAF1749306.1"/>
    <property type="molecule type" value="Genomic_DNA"/>
</dbReference>
<feature type="compositionally biased region" description="Basic and acidic residues" evidence="1">
    <location>
        <begin position="10"/>
        <end position="25"/>
    </location>
</feature>
<keyword evidence="4" id="KW-1185">Reference proteome</keyword>
<sequence>MEWAMMYSGRPDRPKRVDESTSTAEKEMQQAMDFVNNNADVPLEDLALQNQELQKEKWIEYRKLKARKCPTLEEQKRGENGRIIFSDEYIDFIFYRELQPLVDIRVLQHTENIIKERIAIRDAKKFAEDNGLVFDEAAVIKTHRENVEPSTSTPTA</sequence>
<dbReference type="OMA" id="THRENVE"/>
<dbReference type="OrthoDB" id="5863477at2759"/>
<dbReference type="CTD" id="9817421"/>
<dbReference type="EMBL" id="DS268438">
    <property type="protein sequence ID" value="EFO99460.1"/>
    <property type="molecule type" value="Genomic_DNA"/>
</dbReference>
<proteinExistence type="predicted"/>
<evidence type="ECO:0000256" key="1">
    <source>
        <dbReference type="SAM" id="MobiDB-lite"/>
    </source>
</evidence>
<reference evidence="3 5" key="2">
    <citation type="submission" date="2019-12" db="EMBL/GenBank/DDBJ databases">
        <title>Chromosome-level assembly of the Caenorhabditis remanei genome.</title>
        <authorList>
            <person name="Teterina A.A."/>
            <person name="Willis J.H."/>
            <person name="Phillips P.C."/>
        </authorList>
    </citation>
    <scope>NUCLEOTIDE SEQUENCE [LARGE SCALE GENOMIC DNA]</scope>
    <source>
        <strain evidence="3 5">PX506</strain>
        <tissue evidence="3">Whole organism</tissue>
    </source>
</reference>
<dbReference type="RefSeq" id="XP_003105542.1">
    <property type="nucleotide sequence ID" value="XM_003105494.1"/>
</dbReference>
<evidence type="ECO:0000313" key="3">
    <source>
        <dbReference type="EMBL" id="KAF1749306.1"/>
    </source>
</evidence>
<organism evidence="4">
    <name type="scientific">Caenorhabditis remanei</name>
    <name type="common">Caenorhabditis vulgaris</name>
    <dbReference type="NCBI Taxonomy" id="31234"/>
    <lineage>
        <taxon>Eukaryota</taxon>
        <taxon>Metazoa</taxon>
        <taxon>Ecdysozoa</taxon>
        <taxon>Nematoda</taxon>
        <taxon>Chromadorea</taxon>
        <taxon>Rhabditida</taxon>
        <taxon>Rhabditina</taxon>
        <taxon>Rhabditomorpha</taxon>
        <taxon>Rhabditoidea</taxon>
        <taxon>Rhabditidae</taxon>
        <taxon>Peloderinae</taxon>
        <taxon>Caenorhabditis</taxon>
    </lineage>
</organism>